<feature type="compositionally biased region" description="Basic residues" evidence="1">
    <location>
        <begin position="1096"/>
        <end position="1106"/>
    </location>
</feature>
<keyword evidence="2" id="KW-0472">Membrane</keyword>
<feature type="region of interest" description="Disordered" evidence="1">
    <location>
        <begin position="1143"/>
        <end position="1203"/>
    </location>
</feature>
<dbReference type="OrthoDB" id="10350842at2759"/>
<feature type="compositionally biased region" description="Basic and acidic residues" evidence="1">
    <location>
        <begin position="639"/>
        <end position="648"/>
    </location>
</feature>
<reference evidence="3 4" key="1">
    <citation type="journal article" date="2014" name="BMC Genomics">
        <title>Comparative genomics of the major fungal agents of human and animal Sporotrichosis: Sporothrix schenckii and Sporothrix brasiliensis.</title>
        <authorList>
            <person name="Teixeira M.M."/>
            <person name="de Almeida L.G."/>
            <person name="Kubitschek-Barreira P."/>
            <person name="Alves F.L."/>
            <person name="Kioshima E.S."/>
            <person name="Abadio A.K."/>
            <person name="Fernandes L."/>
            <person name="Derengowski L.S."/>
            <person name="Ferreira K.S."/>
            <person name="Souza R.C."/>
            <person name="Ruiz J.C."/>
            <person name="de Andrade N.C."/>
            <person name="Paes H.C."/>
            <person name="Nicola A.M."/>
            <person name="Albuquerque P."/>
            <person name="Gerber A.L."/>
            <person name="Martins V.P."/>
            <person name="Peconick L.D."/>
            <person name="Neto A.V."/>
            <person name="Chaucanez C.B."/>
            <person name="Silva P.A."/>
            <person name="Cunha O.L."/>
            <person name="de Oliveira F.F."/>
            <person name="dos Santos T.C."/>
            <person name="Barros A.L."/>
            <person name="Soares M.A."/>
            <person name="de Oliveira L.M."/>
            <person name="Marini M.M."/>
            <person name="Villalobos-Duno H."/>
            <person name="Cunha M.M."/>
            <person name="de Hoog S."/>
            <person name="da Silveira J.F."/>
            <person name="Henrissat B."/>
            <person name="Nino-Vega G.A."/>
            <person name="Cisalpino P.S."/>
            <person name="Mora-Montes H.M."/>
            <person name="Almeida S.R."/>
            <person name="Stajich J.E."/>
            <person name="Lopes-Bezerra L.M."/>
            <person name="Vasconcelos A.T."/>
            <person name="Felipe M.S."/>
        </authorList>
    </citation>
    <scope>NUCLEOTIDE SEQUENCE [LARGE SCALE GENOMIC DNA]</scope>
    <source>
        <strain evidence="3 4">5110</strain>
    </source>
</reference>
<protein>
    <submittedName>
        <fullName evidence="3">Uncharacterized protein</fullName>
    </submittedName>
</protein>
<feature type="compositionally biased region" description="Low complexity" evidence="1">
    <location>
        <begin position="1181"/>
        <end position="1194"/>
    </location>
</feature>
<feature type="compositionally biased region" description="Low complexity" evidence="1">
    <location>
        <begin position="499"/>
        <end position="510"/>
    </location>
</feature>
<feature type="transmembrane region" description="Helical" evidence="2">
    <location>
        <begin position="24"/>
        <end position="48"/>
    </location>
</feature>
<gene>
    <name evidence="3" type="ORF">SPBR_06380</name>
</gene>
<evidence type="ECO:0000313" key="3">
    <source>
        <dbReference type="EMBL" id="KIH88578.1"/>
    </source>
</evidence>
<feature type="compositionally biased region" description="Basic and acidic residues" evidence="1">
    <location>
        <begin position="486"/>
        <end position="495"/>
    </location>
</feature>
<accession>A0A0C2FBX2</accession>
<evidence type="ECO:0000313" key="4">
    <source>
        <dbReference type="Proteomes" id="UP000031575"/>
    </source>
</evidence>
<dbReference type="RefSeq" id="XP_040616588.1">
    <property type="nucleotide sequence ID" value="XM_040764637.1"/>
</dbReference>
<keyword evidence="2" id="KW-1133">Transmembrane helix</keyword>
<proteinExistence type="predicted"/>
<organism evidence="3 4">
    <name type="scientific">Sporothrix brasiliensis 5110</name>
    <dbReference type="NCBI Taxonomy" id="1398154"/>
    <lineage>
        <taxon>Eukaryota</taxon>
        <taxon>Fungi</taxon>
        <taxon>Dikarya</taxon>
        <taxon>Ascomycota</taxon>
        <taxon>Pezizomycotina</taxon>
        <taxon>Sordariomycetes</taxon>
        <taxon>Sordariomycetidae</taxon>
        <taxon>Ophiostomatales</taxon>
        <taxon>Ophiostomataceae</taxon>
        <taxon>Sporothrix</taxon>
    </lineage>
</organism>
<feature type="compositionally biased region" description="Low complexity" evidence="1">
    <location>
        <begin position="561"/>
        <end position="571"/>
    </location>
</feature>
<dbReference type="Proteomes" id="UP000031575">
    <property type="component" value="Unassembled WGS sequence"/>
</dbReference>
<name>A0A0C2FBX2_9PEZI</name>
<feature type="region of interest" description="Disordered" evidence="1">
    <location>
        <begin position="1025"/>
        <end position="1127"/>
    </location>
</feature>
<comment type="caution">
    <text evidence="3">The sequence shown here is derived from an EMBL/GenBank/DDBJ whole genome shotgun (WGS) entry which is preliminary data.</text>
</comment>
<feature type="compositionally biased region" description="Polar residues" evidence="1">
    <location>
        <begin position="1061"/>
        <end position="1071"/>
    </location>
</feature>
<feature type="compositionally biased region" description="Basic and acidic residues" evidence="1">
    <location>
        <begin position="572"/>
        <end position="584"/>
    </location>
</feature>
<keyword evidence="2" id="KW-0812">Transmembrane</keyword>
<keyword evidence="4" id="KW-1185">Reference proteome</keyword>
<feature type="region of interest" description="Disordered" evidence="1">
    <location>
        <begin position="635"/>
        <end position="655"/>
    </location>
</feature>
<sequence length="1355" mass="146409">MAAVWQALRLLCPDLRVVMDPLSVILMAYAFLPPWSCVVVPALVYIPVNFWLRVFLSRRHILIGLACCALCLEYRVLTGMSPPIIGGLETFVRDAFLDPFDTLVAPFVESIDDGLVAIEFYEHLEEDMEAIADFLAYLLQSCIGPDNWFLALFRFIGQFFAFVARCDDMASHLAEKIVDGGCKLTSSYAFWLVAGPRKKKEAILAVQRRANESLIDLIEQQQQVMVSTDFRVNALSDRAATVLNTIWFNVFRPGARQLLRYAEFDCLPVSMLAREPFAIENVTFQLRRLLAQQLGPSIPKPLDFVTFDPSATFVALQTILDRTHRDLAYLVQEESDLSAELDRLEQLSRQVLTAADEGQPYGLRGCITWTYQHYLRAARSYDDYRRTKEHYPDVCRTSAASVDLVLKSAQRTQLATTGLPNGFAKHRLLTSQGYDRSELSGKENIPVSAEDWCNDNGLVELSADRPNPVLEPVVALDGSAGVPSDSEDRASDQDGKTGATASAQAAPATSIENPIEMEEVPSSEYTDLDLVHPPPLPLPPSLLESLDALPVSLPPLPPSPSSSTQSSSSELAVKEQTHGARVDQKALMAPPEKPTDTTPVPDPVAKAATPCHHLFEWAAPQPYEDGKWPKRFLAGRPEGGLRQRESSYRRLASKNSRRVVKTPASVYRPIKVDTASNAEPLVSLPAPDAIAGHPVSTGLPNPSVSSVSPANVCLPPSPDIIATPDAGDCQPEFMDIESHPEPHETVDQLDLPMVTPAVELPDIPLSQPAPFLFGAEALVNSNPAEFDFDMGDIDVGLMPPELPLLPDIPDADLDALVEQINNGNWTEFEQANAATWSALLADPFIDASFGADMVAQLDLAFPEPEMATDLAPQPVWEQETPAFDVNLPLFEPQLAQAPLPFEADHPFAMMLAEWHQENGTVNFDVADASGLAPAPGVPVVQAPADMANPLSAPAATEQIPLPSAEEDPWLPVAGESTSSAREVVTPLSPGPMLHDPYLEAMWTTSFPIDPLIDTAPAVLPTVTGGLSPAVDNVEGRYPASTSKPKPEPLPKSLPAGDEAQSGASQPPTTAASCLDQAKEVPKAVPAKVDADSSARPSRKQNSKSKGKVKDKDTPAAKAEVSQPEKSSAIAGRIIKKACPKWRRAAGPLNPSPVAGEGSSGGTSKPVSAVPAPTPTSHDGKAGAPNSESPASSANDGNDEPLVEDDNLEQPLFAPIPLDIANAALAAASAIPNFAQHNRICDDRLVLMLIDPTVQEYLDKLDKVVDVGSFQLELEDGVDESLPEQWSGAARDEMAFILDPKWESFDTDWDSSGSILKELATAWLDAVTAWPEISRFNPEALRSSLLAALVDEGLLL</sequence>
<dbReference type="HOGENOM" id="CLU_263166_0_0_1"/>
<evidence type="ECO:0000256" key="2">
    <source>
        <dbReference type="SAM" id="Phobius"/>
    </source>
</evidence>
<evidence type="ECO:0000256" key="1">
    <source>
        <dbReference type="SAM" id="MobiDB-lite"/>
    </source>
</evidence>
<dbReference type="VEuPathDB" id="FungiDB:SPBR_06380"/>
<feature type="region of interest" description="Disordered" evidence="1">
    <location>
        <begin position="549"/>
        <end position="602"/>
    </location>
</feature>
<feature type="region of interest" description="Disordered" evidence="1">
    <location>
        <begin position="477"/>
        <end position="514"/>
    </location>
</feature>
<dbReference type="EMBL" id="AWTV01000009">
    <property type="protein sequence ID" value="KIH88578.1"/>
    <property type="molecule type" value="Genomic_DNA"/>
</dbReference>
<dbReference type="GeneID" id="63679558"/>